<sequence>MLRMLFGEPPRKPEGKLLETMQTMERLIAIVHKQIAENHDLDHKLRKYEVWTQGLLYSLDELEQSQYAARKFGAMVTSASVGAMSPEELLNYHRHVYYDKNAFIRVFSILDKLGTLMNDLLHLQTERLKAHFSYFTVLRSMYQRNAYPELTRALTKLKDDYKEPMARLRKRRNAEIHYMNAELQDDLKQNHDAYGELHKLENLAQQTDDLAQGIQMVMEILLHTFEHAIRQIRK</sequence>
<evidence type="ECO:0000313" key="3">
    <source>
        <dbReference type="Proteomes" id="UP000275368"/>
    </source>
</evidence>
<name>A0A3G9J9V9_9BACL</name>
<keyword evidence="3" id="KW-1185">Reference proteome</keyword>
<gene>
    <name evidence="2" type="ORF">Back11_30180</name>
</gene>
<evidence type="ECO:0000259" key="1">
    <source>
        <dbReference type="Pfam" id="PF18730"/>
    </source>
</evidence>
<dbReference type="RefSeq" id="WP_125658542.1">
    <property type="nucleotide sequence ID" value="NZ_AP019308.1"/>
</dbReference>
<reference evidence="2 3" key="1">
    <citation type="submission" date="2018-11" db="EMBL/GenBank/DDBJ databases">
        <title>Complete genome sequence of Paenibacillus baekrokdamisoli strain KCTC 33723.</title>
        <authorList>
            <person name="Kang S.W."/>
            <person name="Lee K.C."/>
            <person name="Kim K.K."/>
            <person name="Kim J.S."/>
            <person name="Kim D.S."/>
            <person name="Ko S.H."/>
            <person name="Yang S.H."/>
            <person name="Lee J.S."/>
        </authorList>
    </citation>
    <scope>NUCLEOTIDE SEQUENCE [LARGE SCALE GENOMIC DNA]</scope>
    <source>
        <strain evidence="2 3">KCTC 33723</strain>
    </source>
</reference>
<dbReference type="AlphaFoldDB" id="A0A3G9J9V9"/>
<accession>A0A3G9J9V9</accession>
<protein>
    <recommendedName>
        <fullName evidence="1">Cthe-2314-like HEPN domain-containing protein</fullName>
    </recommendedName>
</protein>
<evidence type="ECO:0000313" key="2">
    <source>
        <dbReference type="EMBL" id="BBH21673.1"/>
    </source>
</evidence>
<proteinExistence type="predicted"/>
<dbReference type="OrthoDB" id="2641850at2"/>
<organism evidence="2 3">
    <name type="scientific">Paenibacillus baekrokdamisoli</name>
    <dbReference type="NCBI Taxonomy" id="1712516"/>
    <lineage>
        <taxon>Bacteria</taxon>
        <taxon>Bacillati</taxon>
        <taxon>Bacillota</taxon>
        <taxon>Bacilli</taxon>
        <taxon>Bacillales</taxon>
        <taxon>Paenibacillaceae</taxon>
        <taxon>Paenibacillus</taxon>
    </lineage>
</organism>
<dbReference type="EMBL" id="AP019308">
    <property type="protein sequence ID" value="BBH21673.1"/>
    <property type="molecule type" value="Genomic_DNA"/>
</dbReference>
<feature type="domain" description="Cthe-2314-like HEPN" evidence="1">
    <location>
        <begin position="51"/>
        <end position="227"/>
    </location>
</feature>
<dbReference type="Proteomes" id="UP000275368">
    <property type="component" value="Chromosome"/>
</dbReference>
<dbReference type="KEGG" id="pbk:Back11_30180"/>
<dbReference type="InterPro" id="IPR041394">
    <property type="entry name" value="HEPN_Cthe2314"/>
</dbReference>
<dbReference type="Pfam" id="PF18730">
    <property type="entry name" value="HEPN_Cthe2314"/>
    <property type="match status" value="1"/>
</dbReference>